<reference evidence="3 4" key="1">
    <citation type="submission" date="2023-02" db="EMBL/GenBank/DDBJ databases">
        <title>LHISI_Scaffold_Assembly.</title>
        <authorList>
            <person name="Stuart O.P."/>
            <person name="Cleave R."/>
            <person name="Magrath M.J.L."/>
            <person name="Mikheyev A.S."/>
        </authorList>
    </citation>
    <scope>NUCLEOTIDE SEQUENCE [LARGE SCALE GENOMIC DNA]</scope>
    <source>
        <strain evidence="3">Daus_M_001</strain>
        <tissue evidence="3">Leg muscle</tissue>
    </source>
</reference>
<comment type="caution">
    <text evidence="3">The sequence shown here is derived from an EMBL/GenBank/DDBJ whole genome shotgun (WGS) entry which is preliminary data.</text>
</comment>
<feature type="region of interest" description="Disordered" evidence="1">
    <location>
        <begin position="767"/>
        <end position="798"/>
    </location>
</feature>
<keyword evidence="2" id="KW-0812">Transmembrane</keyword>
<dbReference type="EMBL" id="JARBHB010000013">
    <property type="protein sequence ID" value="KAJ8870159.1"/>
    <property type="molecule type" value="Genomic_DNA"/>
</dbReference>
<organism evidence="3 4">
    <name type="scientific">Dryococelus australis</name>
    <dbReference type="NCBI Taxonomy" id="614101"/>
    <lineage>
        <taxon>Eukaryota</taxon>
        <taxon>Metazoa</taxon>
        <taxon>Ecdysozoa</taxon>
        <taxon>Arthropoda</taxon>
        <taxon>Hexapoda</taxon>
        <taxon>Insecta</taxon>
        <taxon>Pterygota</taxon>
        <taxon>Neoptera</taxon>
        <taxon>Polyneoptera</taxon>
        <taxon>Phasmatodea</taxon>
        <taxon>Verophasmatodea</taxon>
        <taxon>Anareolatae</taxon>
        <taxon>Phasmatidae</taxon>
        <taxon>Eurycanthinae</taxon>
        <taxon>Dryococelus</taxon>
    </lineage>
</organism>
<evidence type="ECO:0000256" key="2">
    <source>
        <dbReference type="SAM" id="Phobius"/>
    </source>
</evidence>
<gene>
    <name evidence="3" type="ORF">PR048_029172</name>
</gene>
<accession>A0ABQ9GCL7</accession>
<evidence type="ECO:0000256" key="1">
    <source>
        <dbReference type="SAM" id="MobiDB-lite"/>
    </source>
</evidence>
<feature type="compositionally biased region" description="Basic and acidic residues" evidence="1">
    <location>
        <begin position="256"/>
        <end position="267"/>
    </location>
</feature>
<sequence>MKKKQQADETPCVRELESCTLEKAGTHTQSPGKPSSECETDVDKAARAQFWEWFMSSIAPEVSQDGYCAVSSRRIISVFFHEIVNSARYIEHIFNVFAGQLTEDERNNAYLQQDGATAHSARGVVCTPASRSLTATSSTYSRYFVVTLDCISSVPRYLTHMSHGASLKGFILYITFSAWTASWIMVLCNAIALDPNQGSSGASMGLPITAAMAFHSNMIQPAGHTLYGQSKLNNKPITKRQPNENHRMTSNCGLNDVHDKKDRGYEQKGENPFTSTLVYGLSNRWEQFAISVFARAAAKEPSAYGSVQREHVTKTRLDVNNAGELEKLRSQRRRTAYFAARYEITCIKQEKFIANFPQAIFSIWVETEQRRNEKEGYREYQRENPLTNRRVSHVSDMPISGRPHGESIPVGVCGGRMVPTTQSRPPISLQALFLKIAHRDRCERVFGVGRTESCRYRYLIGAVLAAAGRGSGTWAKWRDGHGCPTWTWSKERRNYERTGTVVEHTRTPPLTCVNRLEHLVLALRKWRRDNWGPGCVCARAMLVREKKRGGGANISYLLVGGAVVSDRLVCSPPTKAKRVQSPAGPLPDCGMWESCPGRCRWSAGFLGDIPVSFALAFLRYPVPASSTLETPLRAGQTYLYSNCLLGVRVEALICVSAVACTPGLLGCAHLLSERRLSMSHITACCLTTQALQLALLPLRASFSRDRLAWETFTKNKHTDVTLVKEKTSTLREVILVYNNIRMLNLRHRTPMRWRDVEQRENLRVTPTREWRQPGIESGSLRCGASSLAAMQPRPHQNS</sequence>
<keyword evidence="2" id="KW-1133">Transmembrane helix</keyword>
<evidence type="ECO:0000313" key="4">
    <source>
        <dbReference type="Proteomes" id="UP001159363"/>
    </source>
</evidence>
<protein>
    <submittedName>
        <fullName evidence="3">Uncharacterized protein</fullName>
    </submittedName>
</protein>
<name>A0ABQ9GCL7_9NEOP</name>
<evidence type="ECO:0000313" key="3">
    <source>
        <dbReference type="EMBL" id="KAJ8870159.1"/>
    </source>
</evidence>
<feature type="transmembrane region" description="Helical" evidence="2">
    <location>
        <begin position="170"/>
        <end position="193"/>
    </location>
</feature>
<feature type="region of interest" description="Disordered" evidence="1">
    <location>
        <begin position="230"/>
        <end position="267"/>
    </location>
</feature>
<proteinExistence type="predicted"/>
<keyword evidence="4" id="KW-1185">Reference proteome</keyword>
<dbReference type="Proteomes" id="UP001159363">
    <property type="component" value="Chromosome 12"/>
</dbReference>
<keyword evidence="2" id="KW-0472">Membrane</keyword>